<organism evidence="3 4">
    <name type="scientific">Candidatus Saccharicenans subterraneus</name>
    <dbReference type="NCBI Taxonomy" id="2508984"/>
    <lineage>
        <taxon>Bacteria</taxon>
        <taxon>Candidatus Aminicenantota</taxon>
        <taxon>Candidatus Aminicenantia</taxon>
        <taxon>Candidatus Aminicenantales</taxon>
        <taxon>Candidatus Saccharicenantaceae</taxon>
        <taxon>Candidatus Saccharicenans</taxon>
    </lineage>
</organism>
<evidence type="ECO:0000259" key="2">
    <source>
        <dbReference type="Pfam" id="PF01575"/>
    </source>
</evidence>
<dbReference type="PANTHER" id="PTHR42993">
    <property type="entry name" value="MAOC-LIKE DEHYDRATASE DOMAIN-CONTAINING PROTEIN"/>
    <property type="match status" value="1"/>
</dbReference>
<dbReference type="Proteomes" id="UP000257323">
    <property type="component" value="Unassembled WGS sequence"/>
</dbReference>
<feature type="domain" description="MaoC-like" evidence="2">
    <location>
        <begin position="55"/>
        <end position="171"/>
    </location>
</feature>
<protein>
    <submittedName>
        <fullName evidence="3">Acyl dehydratase</fullName>
    </submittedName>
</protein>
<dbReference type="CDD" id="cd03450">
    <property type="entry name" value="NodN"/>
    <property type="match status" value="1"/>
</dbReference>
<evidence type="ECO:0000313" key="3">
    <source>
        <dbReference type="EMBL" id="RFT16626.1"/>
    </source>
</evidence>
<evidence type="ECO:0000313" key="4">
    <source>
        <dbReference type="Proteomes" id="UP000257323"/>
    </source>
</evidence>
<dbReference type="InterPro" id="IPR002539">
    <property type="entry name" value="MaoC-like_dom"/>
</dbReference>
<proteinExistence type="predicted"/>
<comment type="caution">
    <text evidence="3">The sequence shown here is derived from an EMBL/GenBank/DDBJ whole genome shotgun (WGS) entry which is preliminary data.</text>
</comment>
<dbReference type="AlphaFoldDB" id="A0A3E2BPR9"/>
<gene>
    <name evidence="3" type="ORF">OP8BY_1239</name>
</gene>
<dbReference type="SUPFAM" id="SSF54637">
    <property type="entry name" value="Thioesterase/thiol ester dehydrase-isomerase"/>
    <property type="match status" value="1"/>
</dbReference>
<feature type="region of interest" description="Disordered" evidence="1">
    <location>
        <begin position="1"/>
        <end position="22"/>
    </location>
</feature>
<dbReference type="Gene3D" id="3.10.129.10">
    <property type="entry name" value="Hotdog Thioesterase"/>
    <property type="match status" value="1"/>
</dbReference>
<evidence type="ECO:0000256" key="1">
    <source>
        <dbReference type="SAM" id="MobiDB-lite"/>
    </source>
</evidence>
<dbReference type="PANTHER" id="PTHR42993:SF1">
    <property type="entry name" value="MAOC-LIKE DEHYDRATASE DOMAIN-CONTAINING PROTEIN"/>
    <property type="match status" value="1"/>
</dbReference>
<name>A0A3E2BPR9_9BACT</name>
<dbReference type="Pfam" id="PF01575">
    <property type="entry name" value="MaoC_dehydratas"/>
    <property type="match status" value="1"/>
</dbReference>
<dbReference type="InterPro" id="IPR039375">
    <property type="entry name" value="NodN-like"/>
</dbReference>
<accession>A0A3E2BPR9</accession>
<dbReference type="EMBL" id="QUAH01000002">
    <property type="protein sequence ID" value="RFT16626.1"/>
    <property type="molecule type" value="Genomic_DNA"/>
</dbReference>
<sequence>MARDGWSDGPVKPGVSLAWPEPGPVEVQMSDEKISGNSLQGMDEKKIKPRLLKKMLGQEFCLSDWLTMTQDRINAFADCTEDHQWIHVDVERASRSPLKSTIAHGFLLLSLLPHFLAQSPLARIKVRMIFNYGLDRIRFIQPVRPGDRIRNRAVLKEIKRKGFRRWLVKIENTLEIDGNPKPALVAELLVFVIF</sequence>
<reference evidence="3 4" key="1">
    <citation type="submission" date="2018-08" db="EMBL/GenBank/DDBJ databases">
        <title>Genome analysis of the thermophilic bacterium of the candidate phylum Aminicenantes from deep subsurface aquifer revealed its physiology and ecological role.</title>
        <authorList>
            <person name="Kadnikov V.V."/>
            <person name="Mardanov A.V."/>
            <person name="Beletsky A.V."/>
            <person name="Karnachuk O.V."/>
            <person name="Ravin N.V."/>
        </authorList>
    </citation>
    <scope>NUCLEOTIDE SEQUENCE [LARGE SCALE GENOMIC DNA]</scope>
    <source>
        <strain evidence="3">BY38</strain>
    </source>
</reference>
<dbReference type="InterPro" id="IPR029069">
    <property type="entry name" value="HotDog_dom_sf"/>
</dbReference>